<keyword evidence="2" id="KW-0812">Transmembrane</keyword>
<evidence type="ECO:0000313" key="3">
    <source>
        <dbReference type="EMBL" id="SDX63100.1"/>
    </source>
</evidence>
<evidence type="ECO:0000313" key="4">
    <source>
        <dbReference type="Proteomes" id="UP000198647"/>
    </source>
</evidence>
<feature type="region of interest" description="Disordered" evidence="1">
    <location>
        <begin position="43"/>
        <end position="69"/>
    </location>
</feature>
<comment type="caution">
    <text evidence="3">The sequence shown here is derived from an EMBL/GenBank/DDBJ whole genome shotgun (WGS) entry which is preliminary data.</text>
</comment>
<keyword evidence="2" id="KW-0472">Membrane</keyword>
<keyword evidence="2" id="KW-1133">Transmembrane helix</keyword>
<reference evidence="3 4" key="1">
    <citation type="submission" date="2016-10" db="EMBL/GenBank/DDBJ databases">
        <authorList>
            <person name="Varghese N."/>
            <person name="Submissions S."/>
        </authorList>
    </citation>
    <scope>NUCLEOTIDE SEQUENCE [LARGE SCALE GENOMIC DNA]</scope>
    <source>
        <strain evidence="3 4">DSM 20748</strain>
    </source>
</reference>
<feature type="transmembrane region" description="Helical" evidence="2">
    <location>
        <begin position="93"/>
        <end position="111"/>
    </location>
</feature>
<dbReference type="EMBL" id="FNOS01000002">
    <property type="protein sequence ID" value="SDX63100.1"/>
    <property type="molecule type" value="Genomic_DNA"/>
</dbReference>
<name>A0A1H3D9X0_9BACI</name>
<feature type="compositionally biased region" description="Basic and acidic residues" evidence="1">
    <location>
        <begin position="43"/>
        <end position="56"/>
    </location>
</feature>
<accession>A0A1H3D9X0</accession>
<keyword evidence="4" id="KW-1185">Reference proteome</keyword>
<evidence type="ECO:0008006" key="5">
    <source>
        <dbReference type="Google" id="ProtNLM"/>
    </source>
</evidence>
<evidence type="ECO:0000256" key="1">
    <source>
        <dbReference type="SAM" id="MobiDB-lite"/>
    </source>
</evidence>
<evidence type="ECO:0000256" key="2">
    <source>
        <dbReference type="SAM" id="Phobius"/>
    </source>
</evidence>
<organism evidence="3 4">
    <name type="scientific">Salimicrobium album</name>
    <dbReference type="NCBI Taxonomy" id="50717"/>
    <lineage>
        <taxon>Bacteria</taxon>
        <taxon>Bacillati</taxon>
        <taxon>Bacillota</taxon>
        <taxon>Bacilli</taxon>
        <taxon>Bacillales</taxon>
        <taxon>Bacillaceae</taxon>
        <taxon>Salimicrobium</taxon>
    </lineage>
</organism>
<dbReference type="Proteomes" id="UP000198647">
    <property type="component" value="Unassembled WGS sequence"/>
</dbReference>
<proteinExistence type="predicted"/>
<dbReference type="RefSeq" id="WP_093105886.1">
    <property type="nucleotide sequence ID" value="NZ_FNOS01000002.1"/>
</dbReference>
<sequence length="115" mass="13272">MPERDKEVEDMKEFMTILIGVRETLAEQSVKLDNALDVKHTADEAKETANRADRRSQQNAKDIEDLEEDIKEKADQTDVERIIKEKDNWQRNLPSWVAVIISIIVFISQYITLGG</sequence>
<gene>
    <name evidence="3" type="ORF">SAMN04488081_0881</name>
</gene>
<protein>
    <recommendedName>
        <fullName evidence="5">Holin</fullName>
    </recommendedName>
</protein>